<keyword evidence="5 9" id="KW-0064">Aspartyl protease</keyword>
<evidence type="ECO:0000256" key="2">
    <source>
        <dbReference type="ARBA" id="ARBA00022475"/>
    </source>
</evidence>
<dbReference type="HAMAP" id="MF_00161">
    <property type="entry name" value="LspA"/>
    <property type="match status" value="1"/>
</dbReference>
<dbReference type="Pfam" id="PF01252">
    <property type="entry name" value="Peptidase_A8"/>
    <property type="match status" value="1"/>
</dbReference>
<evidence type="ECO:0000256" key="6">
    <source>
        <dbReference type="ARBA" id="ARBA00022801"/>
    </source>
</evidence>
<reference evidence="12 13" key="1">
    <citation type="journal article" date="2016" name="Environ. Microbiol.">
        <title>New Methyloceanibacter diversity from North Sea sediments includes methanotroph containing solely the soluble methane monooxygenase.</title>
        <authorList>
            <person name="Vekeman B."/>
            <person name="Kerckhof F.M."/>
            <person name="Cremers G."/>
            <person name="de Vos P."/>
            <person name="Vandamme P."/>
            <person name="Boon N."/>
            <person name="Op den Camp H.J."/>
            <person name="Heylen K."/>
        </authorList>
    </citation>
    <scope>NUCLEOTIDE SEQUENCE [LARGE SCALE GENOMIC DNA]</scope>
    <source>
        <strain evidence="12 13">R-67175</strain>
    </source>
</reference>
<keyword evidence="4 9" id="KW-0812">Transmembrane</keyword>
<feature type="transmembrane region" description="Helical" evidence="9">
    <location>
        <begin position="135"/>
        <end position="155"/>
    </location>
</feature>
<evidence type="ECO:0000256" key="10">
    <source>
        <dbReference type="RuleBase" id="RU000594"/>
    </source>
</evidence>
<dbReference type="InterPro" id="IPR001872">
    <property type="entry name" value="Peptidase_A8"/>
</dbReference>
<evidence type="ECO:0000313" key="12">
    <source>
        <dbReference type="EMBL" id="ODR97796.1"/>
    </source>
</evidence>
<evidence type="ECO:0000256" key="8">
    <source>
        <dbReference type="ARBA" id="ARBA00023136"/>
    </source>
</evidence>
<comment type="function">
    <text evidence="9 10">This protein specifically catalyzes the removal of signal peptides from prolipoproteins.</text>
</comment>
<accession>A0A1E3VY04</accession>
<feature type="active site" evidence="9">
    <location>
        <position position="125"/>
    </location>
</feature>
<keyword evidence="13" id="KW-1185">Reference proteome</keyword>
<comment type="caution">
    <text evidence="12">The sequence shown here is derived from an EMBL/GenBank/DDBJ whole genome shotgun (WGS) entry which is preliminary data.</text>
</comment>
<dbReference type="PANTHER" id="PTHR33695">
    <property type="entry name" value="LIPOPROTEIN SIGNAL PEPTIDASE"/>
    <property type="match status" value="1"/>
</dbReference>
<dbReference type="EMBL" id="LPWF01000024">
    <property type="protein sequence ID" value="ODR97796.1"/>
    <property type="molecule type" value="Genomic_DNA"/>
</dbReference>
<dbReference type="PRINTS" id="PR00781">
    <property type="entry name" value="LIPOSIGPTASE"/>
</dbReference>
<gene>
    <name evidence="9" type="primary">lspA</name>
    <name evidence="12" type="ORF">AUC69_01375</name>
</gene>
<evidence type="ECO:0000256" key="9">
    <source>
        <dbReference type="HAMAP-Rule" id="MF_00161"/>
    </source>
</evidence>
<keyword evidence="6 9" id="KW-0378">Hydrolase</keyword>
<protein>
    <recommendedName>
        <fullName evidence="9">Lipoprotein signal peptidase</fullName>
        <ecNumber evidence="9">3.4.23.36</ecNumber>
    </recommendedName>
    <alternativeName>
        <fullName evidence="9">Prolipoprotein signal peptidase</fullName>
    </alternativeName>
    <alternativeName>
        <fullName evidence="9">Signal peptidase II</fullName>
        <shortName evidence="9">SPase II</shortName>
    </alternativeName>
</protein>
<feature type="transmembrane region" description="Helical" evidence="9">
    <location>
        <begin position="71"/>
        <end position="91"/>
    </location>
</feature>
<keyword evidence="3 9" id="KW-0645">Protease</keyword>
<dbReference type="GO" id="GO:0005886">
    <property type="term" value="C:plasma membrane"/>
    <property type="evidence" value="ECO:0007669"/>
    <property type="project" value="UniProtKB-SubCell"/>
</dbReference>
<comment type="catalytic activity">
    <reaction evidence="9 10">
        <text>Release of signal peptides from bacterial membrane prolipoproteins. Hydrolyzes -Xaa-Yaa-Zaa-|-(S,diacylglyceryl)Cys-, in which Xaa is hydrophobic (preferably Leu), and Yaa (Ala or Ser) and Zaa (Gly or Ala) have small, neutral side chains.</text>
        <dbReference type="EC" id="3.4.23.36"/>
    </reaction>
</comment>
<dbReference type="Proteomes" id="UP000094472">
    <property type="component" value="Unassembled WGS sequence"/>
</dbReference>
<dbReference type="AlphaFoldDB" id="A0A1E3VY04"/>
<feature type="active site" evidence="9">
    <location>
        <position position="143"/>
    </location>
</feature>
<dbReference type="NCBIfam" id="TIGR00077">
    <property type="entry name" value="lspA"/>
    <property type="match status" value="1"/>
</dbReference>
<comment type="caution">
    <text evidence="9">Lacks conserved residue(s) required for the propagation of feature annotation.</text>
</comment>
<evidence type="ECO:0000256" key="4">
    <source>
        <dbReference type="ARBA" id="ARBA00022692"/>
    </source>
</evidence>
<comment type="pathway">
    <text evidence="9">Protein modification; lipoprotein biosynthesis (signal peptide cleavage).</text>
</comment>
<sequence length="171" mass="18532">MLRHWLWGPHSPLGLLVALLTAAVDQGNKLWMLNVYDIGAKGTVTVTPFFDLVLLWNKGVSYGLLAQDSPYGRWGLILFAFFASLALTVWLARVTTRLTAVAIGLIIGGAIGNAIDRIAYGAVADFYSFHAFGFQWYVFNIADVAIVAGVIGLLYDSLIGGHKKAGNLSKM</sequence>
<name>A0A1E3VY04_9HYPH</name>
<evidence type="ECO:0000256" key="1">
    <source>
        <dbReference type="ARBA" id="ARBA00006139"/>
    </source>
</evidence>
<dbReference type="EC" id="3.4.23.36" evidence="9"/>
<evidence type="ECO:0000256" key="11">
    <source>
        <dbReference type="RuleBase" id="RU004181"/>
    </source>
</evidence>
<comment type="similarity">
    <text evidence="1 9 11">Belongs to the peptidase A8 family.</text>
</comment>
<dbReference type="GO" id="GO:0006508">
    <property type="term" value="P:proteolysis"/>
    <property type="evidence" value="ECO:0007669"/>
    <property type="project" value="UniProtKB-KW"/>
</dbReference>
<feature type="transmembrane region" description="Helical" evidence="9">
    <location>
        <begin position="98"/>
        <end position="115"/>
    </location>
</feature>
<dbReference type="RefSeq" id="WP_069441617.1">
    <property type="nucleotide sequence ID" value="NZ_LPWF01000024.1"/>
</dbReference>
<dbReference type="UniPathway" id="UPA00665"/>
<keyword evidence="2 9" id="KW-1003">Cell membrane</keyword>
<dbReference type="PANTHER" id="PTHR33695:SF1">
    <property type="entry name" value="LIPOPROTEIN SIGNAL PEPTIDASE"/>
    <property type="match status" value="1"/>
</dbReference>
<dbReference type="PROSITE" id="PS00855">
    <property type="entry name" value="SPASE_II"/>
    <property type="match status" value="1"/>
</dbReference>
<keyword evidence="8 9" id="KW-0472">Membrane</keyword>
<evidence type="ECO:0000256" key="3">
    <source>
        <dbReference type="ARBA" id="ARBA00022670"/>
    </source>
</evidence>
<keyword evidence="7 9" id="KW-1133">Transmembrane helix</keyword>
<proteinExistence type="inferred from homology"/>
<evidence type="ECO:0000256" key="7">
    <source>
        <dbReference type="ARBA" id="ARBA00022989"/>
    </source>
</evidence>
<evidence type="ECO:0000256" key="5">
    <source>
        <dbReference type="ARBA" id="ARBA00022750"/>
    </source>
</evidence>
<comment type="subcellular location">
    <subcellularLocation>
        <location evidence="9">Cell membrane</location>
        <topology evidence="9">Multi-pass membrane protein</topology>
    </subcellularLocation>
</comment>
<dbReference type="OrthoDB" id="9810259at2"/>
<organism evidence="12 13">
    <name type="scientific">Methyloceanibacter superfactus</name>
    <dbReference type="NCBI Taxonomy" id="1774969"/>
    <lineage>
        <taxon>Bacteria</taxon>
        <taxon>Pseudomonadati</taxon>
        <taxon>Pseudomonadota</taxon>
        <taxon>Alphaproteobacteria</taxon>
        <taxon>Hyphomicrobiales</taxon>
        <taxon>Hyphomicrobiaceae</taxon>
        <taxon>Methyloceanibacter</taxon>
    </lineage>
</organism>
<evidence type="ECO:0000313" key="13">
    <source>
        <dbReference type="Proteomes" id="UP000094472"/>
    </source>
</evidence>
<dbReference type="GO" id="GO:0004190">
    <property type="term" value="F:aspartic-type endopeptidase activity"/>
    <property type="evidence" value="ECO:0007669"/>
    <property type="project" value="UniProtKB-UniRule"/>
</dbReference>
<dbReference type="STRING" id="1774969.AUC69_01375"/>